<name>A0A1H1YAU6_9ACTN</name>
<organism evidence="1 2">
    <name type="scientific">Friedmanniella luteola</name>
    <dbReference type="NCBI Taxonomy" id="546871"/>
    <lineage>
        <taxon>Bacteria</taxon>
        <taxon>Bacillati</taxon>
        <taxon>Actinomycetota</taxon>
        <taxon>Actinomycetes</taxon>
        <taxon>Propionibacteriales</taxon>
        <taxon>Nocardioidaceae</taxon>
        <taxon>Friedmanniella</taxon>
    </lineage>
</organism>
<reference evidence="1 2" key="1">
    <citation type="submission" date="2016-10" db="EMBL/GenBank/DDBJ databases">
        <authorList>
            <person name="de Groot N.N."/>
        </authorList>
    </citation>
    <scope>NUCLEOTIDE SEQUENCE [LARGE SCALE GENOMIC DNA]</scope>
    <source>
        <strain evidence="1 2">DSM 21741</strain>
    </source>
</reference>
<protein>
    <submittedName>
        <fullName evidence="1">Uncharacterized protein</fullName>
    </submittedName>
</protein>
<dbReference type="Pfam" id="PF09438">
    <property type="entry name" value="DUF2017"/>
    <property type="match status" value="1"/>
</dbReference>
<sequence>MKKFSRRRGVVSTSLSSYEVELLTSLVNQLVELVSDGEPEHFSATGASSDPFERLVRDLQAEPDAPEVSDDPVLRRLFPNAYPHDASASSDFRRFTERDLRGKKVDDARVVLRDLEQTAGGSRDLRVDPADAGAWLRTLTGVRLAVATRLGITDAESAEELAELPDEDPRSYMMSVYDWLGFAQETLIASL</sequence>
<keyword evidence="2" id="KW-1185">Reference proteome</keyword>
<dbReference type="InterPro" id="IPR018561">
    <property type="entry name" value="AosR"/>
</dbReference>
<dbReference type="OrthoDB" id="3268479at2"/>
<dbReference type="Proteomes" id="UP000199092">
    <property type="component" value="Chromosome I"/>
</dbReference>
<proteinExistence type="predicted"/>
<gene>
    <name evidence="1" type="ORF">SAMN04488543_3245</name>
</gene>
<evidence type="ECO:0000313" key="2">
    <source>
        <dbReference type="Proteomes" id="UP000199092"/>
    </source>
</evidence>
<dbReference type="AlphaFoldDB" id="A0A1H1YAU6"/>
<evidence type="ECO:0000313" key="1">
    <source>
        <dbReference type="EMBL" id="SDT18573.1"/>
    </source>
</evidence>
<dbReference type="EMBL" id="LT629749">
    <property type="protein sequence ID" value="SDT18573.1"/>
    <property type="molecule type" value="Genomic_DNA"/>
</dbReference>
<dbReference type="STRING" id="546871.SAMN04488543_3245"/>
<accession>A0A1H1YAU6</accession>
<dbReference type="RefSeq" id="WP_091414062.1">
    <property type="nucleotide sequence ID" value="NZ_LT629749.1"/>
</dbReference>